<dbReference type="PANTHER" id="PTHR24220">
    <property type="entry name" value="IMPORT ATP-BINDING PROTEIN"/>
    <property type="match status" value="1"/>
</dbReference>
<dbReference type="EMBL" id="FNVQ01000001">
    <property type="protein sequence ID" value="SEG24918.1"/>
    <property type="molecule type" value="Genomic_DNA"/>
</dbReference>
<reference evidence="4 5" key="1">
    <citation type="submission" date="2016-10" db="EMBL/GenBank/DDBJ databases">
        <authorList>
            <person name="de Groot N.N."/>
        </authorList>
    </citation>
    <scope>NUCLEOTIDE SEQUENCE [LARGE SCALE GENOMIC DNA]</scope>
    <source>
        <strain evidence="4 5">DSM 22012</strain>
    </source>
</reference>
<keyword evidence="2 4" id="KW-0067">ATP-binding</keyword>
<dbReference type="RefSeq" id="WP_104002683.1">
    <property type="nucleotide sequence ID" value="NZ_FNVQ01000001.1"/>
</dbReference>
<evidence type="ECO:0000259" key="3">
    <source>
        <dbReference type="PROSITE" id="PS50893"/>
    </source>
</evidence>
<keyword evidence="1" id="KW-0547">Nucleotide-binding</keyword>
<dbReference type="Gene3D" id="3.40.50.300">
    <property type="entry name" value="P-loop containing nucleotide triphosphate hydrolases"/>
    <property type="match status" value="1"/>
</dbReference>
<gene>
    <name evidence="4" type="ORF">SAMN05444390_1011813</name>
</gene>
<sequence>MSEAAAISIHELSFRWPRADKPLLKIPQLTLAAGESLFLQGASGSGKSTLLNLIAGVQTGYGGSIRVCGEQLENLSTRQRDQLRADRIGLVFQQFNLLPWLSPLENVVLGCRFSAQRRQQAARQDGSVEAQALRLLGELGLASVSGEKRATSTLSIGQQQRVAAARALIGNPPLIIADEPTSSLDSDHRDRFIELLLTECRRSGAALLFVSHDRLLATHFHRRLQLDHLVQPAQEGKPC</sequence>
<dbReference type="Pfam" id="PF00005">
    <property type="entry name" value="ABC_tran"/>
    <property type="match status" value="1"/>
</dbReference>
<evidence type="ECO:0000256" key="1">
    <source>
        <dbReference type="ARBA" id="ARBA00022741"/>
    </source>
</evidence>
<accession>A0A1H5YLG6</accession>
<protein>
    <submittedName>
        <fullName evidence="4">Putative ABC transport system ATP-binding protein</fullName>
    </submittedName>
</protein>
<dbReference type="GO" id="GO:0005886">
    <property type="term" value="C:plasma membrane"/>
    <property type="evidence" value="ECO:0007669"/>
    <property type="project" value="TreeGrafter"/>
</dbReference>
<dbReference type="SUPFAM" id="SSF52540">
    <property type="entry name" value="P-loop containing nucleoside triphosphate hydrolases"/>
    <property type="match status" value="1"/>
</dbReference>
<proteinExistence type="predicted"/>
<dbReference type="PROSITE" id="PS50893">
    <property type="entry name" value="ABC_TRANSPORTER_2"/>
    <property type="match status" value="1"/>
</dbReference>
<evidence type="ECO:0000313" key="4">
    <source>
        <dbReference type="EMBL" id="SEG24918.1"/>
    </source>
</evidence>
<evidence type="ECO:0000256" key="2">
    <source>
        <dbReference type="ARBA" id="ARBA00022840"/>
    </source>
</evidence>
<dbReference type="OrthoDB" id="9802264at2"/>
<dbReference type="InterPro" id="IPR015854">
    <property type="entry name" value="ABC_transpr_LolD-like"/>
</dbReference>
<dbReference type="AlphaFoldDB" id="A0A1H5YLG6"/>
<organism evidence="4 5">
    <name type="scientific">Marinobacterium lutimaris</name>
    <dbReference type="NCBI Taxonomy" id="568106"/>
    <lineage>
        <taxon>Bacteria</taxon>
        <taxon>Pseudomonadati</taxon>
        <taxon>Pseudomonadota</taxon>
        <taxon>Gammaproteobacteria</taxon>
        <taxon>Oceanospirillales</taxon>
        <taxon>Oceanospirillaceae</taxon>
        <taxon>Marinobacterium</taxon>
    </lineage>
</organism>
<feature type="domain" description="ABC transporter" evidence="3">
    <location>
        <begin position="7"/>
        <end position="238"/>
    </location>
</feature>
<dbReference type="Proteomes" id="UP000236745">
    <property type="component" value="Unassembled WGS sequence"/>
</dbReference>
<dbReference type="InterPro" id="IPR003593">
    <property type="entry name" value="AAA+_ATPase"/>
</dbReference>
<dbReference type="InterPro" id="IPR027417">
    <property type="entry name" value="P-loop_NTPase"/>
</dbReference>
<evidence type="ECO:0000313" key="5">
    <source>
        <dbReference type="Proteomes" id="UP000236745"/>
    </source>
</evidence>
<name>A0A1H5YLG6_9GAMM</name>
<dbReference type="GO" id="GO:0016887">
    <property type="term" value="F:ATP hydrolysis activity"/>
    <property type="evidence" value="ECO:0007669"/>
    <property type="project" value="InterPro"/>
</dbReference>
<keyword evidence="5" id="KW-1185">Reference proteome</keyword>
<dbReference type="GO" id="GO:0005524">
    <property type="term" value="F:ATP binding"/>
    <property type="evidence" value="ECO:0007669"/>
    <property type="project" value="UniProtKB-KW"/>
</dbReference>
<dbReference type="SMART" id="SM00382">
    <property type="entry name" value="AAA"/>
    <property type="match status" value="1"/>
</dbReference>
<dbReference type="GO" id="GO:0022857">
    <property type="term" value="F:transmembrane transporter activity"/>
    <property type="evidence" value="ECO:0007669"/>
    <property type="project" value="TreeGrafter"/>
</dbReference>
<dbReference type="PANTHER" id="PTHR24220:SF611">
    <property type="entry name" value="ATP-BINDING COMPONENT OF ABC TRANSPORTER-RELATED"/>
    <property type="match status" value="1"/>
</dbReference>
<dbReference type="InterPro" id="IPR003439">
    <property type="entry name" value="ABC_transporter-like_ATP-bd"/>
</dbReference>